<dbReference type="InterPro" id="IPR001761">
    <property type="entry name" value="Peripla_BP/Lac1_sug-bd_dom"/>
</dbReference>
<dbReference type="InterPro" id="IPR010982">
    <property type="entry name" value="Lambda_DNA-bd_dom_sf"/>
</dbReference>
<evidence type="ECO:0000256" key="1">
    <source>
        <dbReference type="ARBA" id="ARBA00019435"/>
    </source>
</evidence>
<evidence type="ECO:0000256" key="2">
    <source>
        <dbReference type="ARBA" id="ARBA00022491"/>
    </source>
</evidence>
<dbReference type="CDD" id="cd06291">
    <property type="entry name" value="PBP1_Qymf-like"/>
    <property type="match status" value="1"/>
</dbReference>
<dbReference type="Gene3D" id="3.40.50.2300">
    <property type="match status" value="2"/>
</dbReference>
<keyword evidence="5" id="KW-0804">Transcription</keyword>
<name>A0A135L5I3_9BACI</name>
<dbReference type="InterPro" id="IPR000843">
    <property type="entry name" value="HTH_LacI"/>
</dbReference>
<protein>
    <recommendedName>
        <fullName evidence="1">Catabolite control protein A</fullName>
    </recommendedName>
</protein>
<dbReference type="STRING" id="1413211.U473_09390"/>
<keyword evidence="4" id="KW-0238">DNA-binding</keyword>
<keyword evidence="2" id="KW-0678">Repressor</keyword>
<dbReference type="SUPFAM" id="SSF47413">
    <property type="entry name" value="lambda repressor-like DNA-binding domains"/>
    <property type="match status" value="1"/>
</dbReference>
<proteinExistence type="predicted"/>
<evidence type="ECO:0000256" key="5">
    <source>
        <dbReference type="ARBA" id="ARBA00023163"/>
    </source>
</evidence>
<dbReference type="AlphaFoldDB" id="A0A135L5I3"/>
<dbReference type="SUPFAM" id="SSF53822">
    <property type="entry name" value="Periplasmic binding protein-like I"/>
    <property type="match status" value="1"/>
</dbReference>
<comment type="caution">
    <text evidence="7">The sequence shown here is derived from an EMBL/GenBank/DDBJ whole genome shotgun (WGS) entry which is preliminary data.</text>
</comment>
<keyword evidence="8" id="KW-1185">Reference proteome</keyword>
<sequence length="327" mass="36755">MTTIRDVAKHANVSVATVSRVLNKNGYVNEETKQKVLEVIKSLNYKPNAVARSLYKKSSKTLGLILPDITNPFFPELAKAVEDVANRSGYTLLFYNSEEQVEKEQIYIENLKQKYIDGVILATNSLNKQQVEGLEIPIVVVDRAINKNIPTVITKNYEGGKLATKYLKEIGCRVIAHIKGPDRNINAEQRFKGYIEEVSNEPWFHEELIIHGNYNMRTATEVTKKLLNKFPEIDGIFAGNDVMAVGAIKAAHQLGRKIPDDLSIIGFDGIALGEMTIPELTTIAQPIYRMGELATHILINLIEGKAIKQTYYELDIQLIKRESTKRA</sequence>
<dbReference type="OrthoDB" id="9796186at2"/>
<dbReference type="Pfam" id="PF00532">
    <property type="entry name" value="Peripla_BP_1"/>
    <property type="match status" value="1"/>
</dbReference>
<gene>
    <name evidence="7" type="ORF">U473_09390</name>
</gene>
<dbReference type="EMBL" id="LSKU01000001">
    <property type="protein sequence ID" value="KXG44190.1"/>
    <property type="molecule type" value="Genomic_DNA"/>
</dbReference>
<dbReference type="SMART" id="SM00354">
    <property type="entry name" value="HTH_LACI"/>
    <property type="match status" value="1"/>
</dbReference>
<evidence type="ECO:0000313" key="8">
    <source>
        <dbReference type="Proteomes" id="UP000070352"/>
    </source>
</evidence>
<dbReference type="PROSITE" id="PS50932">
    <property type="entry name" value="HTH_LACI_2"/>
    <property type="match status" value="1"/>
</dbReference>
<dbReference type="PROSITE" id="PS00356">
    <property type="entry name" value="HTH_LACI_1"/>
    <property type="match status" value="1"/>
</dbReference>
<dbReference type="Gene3D" id="1.10.260.40">
    <property type="entry name" value="lambda repressor-like DNA-binding domains"/>
    <property type="match status" value="1"/>
</dbReference>
<dbReference type="PANTHER" id="PTHR30146">
    <property type="entry name" value="LACI-RELATED TRANSCRIPTIONAL REPRESSOR"/>
    <property type="match status" value="1"/>
</dbReference>
<dbReference type="Proteomes" id="UP000070352">
    <property type="component" value="Unassembled WGS sequence"/>
</dbReference>
<dbReference type="GO" id="GO:0000976">
    <property type="term" value="F:transcription cis-regulatory region binding"/>
    <property type="evidence" value="ECO:0007669"/>
    <property type="project" value="TreeGrafter"/>
</dbReference>
<evidence type="ECO:0000259" key="6">
    <source>
        <dbReference type="PROSITE" id="PS50932"/>
    </source>
</evidence>
<dbReference type="InterPro" id="IPR028082">
    <property type="entry name" value="Peripla_BP_I"/>
</dbReference>
<dbReference type="Pfam" id="PF00356">
    <property type="entry name" value="LacI"/>
    <property type="match status" value="1"/>
</dbReference>
<dbReference type="CDD" id="cd01392">
    <property type="entry name" value="HTH_LacI"/>
    <property type="match status" value="1"/>
</dbReference>
<dbReference type="RefSeq" id="WP_068725608.1">
    <property type="nucleotide sequence ID" value="NZ_LSKU01000001.1"/>
</dbReference>
<feature type="domain" description="HTH lacI-type" evidence="6">
    <location>
        <begin position="2"/>
        <end position="56"/>
    </location>
</feature>
<dbReference type="PANTHER" id="PTHR30146:SF95">
    <property type="entry name" value="RIBOSE OPERON REPRESSOR"/>
    <property type="match status" value="1"/>
</dbReference>
<evidence type="ECO:0000256" key="4">
    <source>
        <dbReference type="ARBA" id="ARBA00023125"/>
    </source>
</evidence>
<dbReference type="PRINTS" id="PR00036">
    <property type="entry name" value="HTHLACI"/>
</dbReference>
<accession>A0A135L5I3</accession>
<dbReference type="FunFam" id="1.10.260.40:FF:000002">
    <property type="entry name" value="HTH-type transcriptional repressor PurR"/>
    <property type="match status" value="1"/>
</dbReference>
<evidence type="ECO:0000256" key="3">
    <source>
        <dbReference type="ARBA" id="ARBA00023015"/>
    </source>
</evidence>
<organism evidence="7 8">
    <name type="scientific">Tepidibacillus decaturensis</name>
    <dbReference type="NCBI Taxonomy" id="1413211"/>
    <lineage>
        <taxon>Bacteria</taxon>
        <taxon>Bacillati</taxon>
        <taxon>Bacillota</taxon>
        <taxon>Bacilli</taxon>
        <taxon>Bacillales</taxon>
        <taxon>Bacillaceae</taxon>
        <taxon>Tepidibacillus</taxon>
    </lineage>
</organism>
<keyword evidence="3" id="KW-0805">Transcription regulation</keyword>
<reference evidence="7 8" key="1">
    <citation type="submission" date="2016-02" db="EMBL/GenBank/DDBJ databases">
        <title>Draft Genome for Tepidibacillus decaturensis nov. sp. Strain Z9, an Anaerobic, Moderately Thermophilic and Heterotrophic Bacterium from Deep Subsurface of the Illinois Basin, USA.</title>
        <authorList>
            <person name="Dong Y."/>
            <person name="Chang J.Y."/>
            <person name="Sanford R."/>
            <person name="Fouke B.W."/>
        </authorList>
    </citation>
    <scope>NUCLEOTIDE SEQUENCE [LARGE SCALE GENOMIC DNA]</scope>
    <source>
        <strain evidence="7 8">Z9</strain>
    </source>
</reference>
<dbReference type="GO" id="GO:0003700">
    <property type="term" value="F:DNA-binding transcription factor activity"/>
    <property type="evidence" value="ECO:0007669"/>
    <property type="project" value="TreeGrafter"/>
</dbReference>
<evidence type="ECO:0000313" key="7">
    <source>
        <dbReference type="EMBL" id="KXG44190.1"/>
    </source>
</evidence>